<evidence type="ECO:0008006" key="4">
    <source>
        <dbReference type="Google" id="ProtNLM"/>
    </source>
</evidence>
<feature type="transmembrane region" description="Helical" evidence="1">
    <location>
        <begin position="30"/>
        <end position="48"/>
    </location>
</feature>
<evidence type="ECO:0000313" key="2">
    <source>
        <dbReference type="EMBL" id="KFU75546.1"/>
    </source>
</evidence>
<evidence type="ECO:0000313" key="3">
    <source>
        <dbReference type="Proteomes" id="UP000256220"/>
    </source>
</evidence>
<keyword evidence="1" id="KW-0472">Membrane</keyword>
<feature type="transmembrane region" description="Helical" evidence="1">
    <location>
        <begin position="54"/>
        <end position="74"/>
    </location>
</feature>
<comment type="caution">
    <text evidence="2">The sequence shown here is derived from an EMBL/GenBank/DDBJ whole genome shotgun (WGS) entry which is preliminary data.</text>
</comment>
<dbReference type="Proteomes" id="UP000256220">
    <property type="component" value="Unassembled WGS sequence"/>
</dbReference>
<name>A0A2P2FFP9_AMYLU</name>
<organism evidence="2 3">
    <name type="scientific">Amycolatopsis lurida NRRL 2430</name>
    <dbReference type="NCBI Taxonomy" id="1460371"/>
    <lineage>
        <taxon>Bacteria</taxon>
        <taxon>Bacillati</taxon>
        <taxon>Actinomycetota</taxon>
        <taxon>Actinomycetes</taxon>
        <taxon>Pseudonocardiales</taxon>
        <taxon>Pseudonocardiaceae</taxon>
        <taxon>Amycolatopsis</taxon>
    </lineage>
</organism>
<accession>A0A2P2FFP9</accession>
<keyword evidence="3" id="KW-1185">Reference proteome</keyword>
<dbReference type="RefSeq" id="WP_034324060.1">
    <property type="nucleotide sequence ID" value="NZ_JFBM01000064.1"/>
</dbReference>
<protein>
    <recommendedName>
        <fullName evidence="4">PH domain-containing protein</fullName>
    </recommendedName>
</protein>
<dbReference type="EMBL" id="JFBM01000064">
    <property type="protein sequence ID" value="KFU75546.1"/>
    <property type="molecule type" value="Genomic_DNA"/>
</dbReference>
<evidence type="ECO:0000256" key="1">
    <source>
        <dbReference type="SAM" id="Phobius"/>
    </source>
</evidence>
<proteinExistence type="predicted"/>
<sequence length="162" mass="18273">MIPTPPHLQSTAAERDLGDCLRRYRRRPGVIGTFFAFAPLAGALALGLREGDMTGALAVVLFVWPPLFLWWCALTRKRLDGGLYVFTGGFAEVYGRKVRHAIAWAEVRSVRYQGTEFRFSYVVPFAYVARCTIELRDGGVIEFDGTYRTLQRLAEDLHARSV</sequence>
<gene>
    <name evidence="2" type="ORF">BB31_41005</name>
</gene>
<keyword evidence="1" id="KW-0812">Transmembrane</keyword>
<reference evidence="2 3" key="1">
    <citation type="journal article" date="2014" name="Genome Announc.">
        <title>Draft Genome Sequence of Amycolatopsis lurida NRRL 2430, Producer of the Glycopeptide Family Antibiotic Ristocetin.</title>
        <authorList>
            <person name="Kwun M.J."/>
            <person name="Hong H.J."/>
        </authorList>
    </citation>
    <scope>NUCLEOTIDE SEQUENCE [LARGE SCALE GENOMIC DNA]</scope>
    <source>
        <strain evidence="2 3">NRRL 2430</strain>
    </source>
</reference>
<keyword evidence="1" id="KW-1133">Transmembrane helix</keyword>
<dbReference type="AlphaFoldDB" id="A0A2P2FFP9"/>